<organism evidence="2 3">
    <name type="scientific">Triparma laevis f. inornata</name>
    <dbReference type="NCBI Taxonomy" id="1714386"/>
    <lineage>
        <taxon>Eukaryota</taxon>
        <taxon>Sar</taxon>
        <taxon>Stramenopiles</taxon>
        <taxon>Ochrophyta</taxon>
        <taxon>Bolidophyceae</taxon>
        <taxon>Parmales</taxon>
        <taxon>Triparmaceae</taxon>
        <taxon>Triparma</taxon>
    </lineage>
</organism>
<evidence type="ECO:0000256" key="1">
    <source>
        <dbReference type="SAM" id="Phobius"/>
    </source>
</evidence>
<dbReference type="Proteomes" id="UP001162640">
    <property type="component" value="Unassembled WGS sequence"/>
</dbReference>
<feature type="transmembrane region" description="Helical" evidence="1">
    <location>
        <begin position="161"/>
        <end position="179"/>
    </location>
</feature>
<feature type="transmembrane region" description="Helical" evidence="1">
    <location>
        <begin position="322"/>
        <end position="341"/>
    </location>
</feature>
<sequence>MIGSSPLSKKSPAALHPNFATRYDTSVPTPGMITVEKENQKKFLIEIAKKHRTLAKMSRIGVAVKILLTLSLGYLDVITDFLVVKSYYDLNKLNQAYATAGLGFLVEGATVWMGKEDTELMLSGLIMYATLKAIEIALESIPESILQVSGLLKANYGDIQTIQIVGVLSSVVAGVFIVMDGNFEIILSKYSQRPGDPYFRWISRAGGWEKRRQISKTPLLVLLGAEFFTVCTYMGWKGELFGSSLIGSLTPFANYVGPFMAWTFYYILVCEASFLAEAAPMELGPEVFAGVTVWRLLTNGGLVYLALGKLGGEHYLSLEVGMMGYGVSLALAAFGLFLFMMNCDVDFVKSLFWRPKTGKEYLRGCWRDEKIWFKEHATKDDDGWYCVGKIHPTYLPFDEVTPWSCVGLVGKWRGGTVMA</sequence>
<name>A0A9W7ACP9_9STRA</name>
<reference evidence="3" key="1">
    <citation type="journal article" date="2023" name="Commun. Biol.">
        <title>Genome analysis of Parmales, the sister group of diatoms, reveals the evolutionary specialization of diatoms from phago-mixotrophs to photoautotrophs.</title>
        <authorList>
            <person name="Ban H."/>
            <person name="Sato S."/>
            <person name="Yoshikawa S."/>
            <person name="Yamada K."/>
            <person name="Nakamura Y."/>
            <person name="Ichinomiya M."/>
            <person name="Sato N."/>
            <person name="Blanc-Mathieu R."/>
            <person name="Endo H."/>
            <person name="Kuwata A."/>
            <person name="Ogata H."/>
        </authorList>
    </citation>
    <scope>NUCLEOTIDE SEQUENCE [LARGE SCALE GENOMIC DNA]</scope>
</reference>
<keyword evidence="1" id="KW-0812">Transmembrane</keyword>
<evidence type="ECO:0000313" key="3">
    <source>
        <dbReference type="Proteomes" id="UP001162640"/>
    </source>
</evidence>
<comment type="caution">
    <text evidence="2">The sequence shown here is derived from an EMBL/GenBank/DDBJ whole genome shotgun (WGS) entry which is preliminary data.</text>
</comment>
<accession>A0A9W7ACP9</accession>
<gene>
    <name evidence="2" type="ORF">TL16_g04321</name>
</gene>
<protein>
    <submittedName>
        <fullName evidence="2">Uncharacterized protein</fullName>
    </submittedName>
</protein>
<keyword evidence="1" id="KW-0472">Membrane</keyword>
<evidence type="ECO:0000313" key="2">
    <source>
        <dbReference type="EMBL" id="GMH65949.1"/>
    </source>
</evidence>
<proteinExistence type="predicted"/>
<feature type="transmembrane region" description="Helical" evidence="1">
    <location>
        <begin position="256"/>
        <end position="275"/>
    </location>
</feature>
<feature type="transmembrane region" description="Helical" evidence="1">
    <location>
        <begin position="62"/>
        <end position="84"/>
    </location>
</feature>
<keyword evidence="1" id="KW-1133">Transmembrane helix</keyword>
<feature type="transmembrane region" description="Helical" evidence="1">
    <location>
        <begin position="219"/>
        <end position="236"/>
    </location>
</feature>
<dbReference type="EMBL" id="BLQM01000118">
    <property type="protein sequence ID" value="GMH65949.1"/>
    <property type="molecule type" value="Genomic_DNA"/>
</dbReference>
<feature type="transmembrane region" description="Helical" evidence="1">
    <location>
        <begin position="287"/>
        <end position="307"/>
    </location>
</feature>
<dbReference type="AlphaFoldDB" id="A0A9W7ACP9"/>